<reference evidence="10 11" key="1">
    <citation type="submission" date="2018-12" db="EMBL/GenBank/DDBJ databases">
        <title>Complete Genome Sequence of the Corallopyronin A producing Myxobacterium Corallococcus coralloides B035.</title>
        <authorList>
            <person name="Bouhired S.M."/>
            <person name="Rupp O."/>
            <person name="Blom J."/>
            <person name="Schaeberle T.F."/>
            <person name="Kehraus S."/>
            <person name="Schiefer A."/>
            <person name="Pfarr K."/>
            <person name="Goesmann A."/>
            <person name="Hoerauf A."/>
            <person name="Koenig G.M."/>
        </authorList>
    </citation>
    <scope>NUCLEOTIDE SEQUENCE [LARGE SCALE GENOMIC DNA]</scope>
    <source>
        <strain evidence="10 11">B035</strain>
    </source>
</reference>
<protein>
    <submittedName>
        <fullName evidence="10">MgtC family protein</fullName>
    </submittedName>
</protein>
<keyword evidence="5 8" id="KW-1133">Transmembrane helix</keyword>
<evidence type="ECO:0000256" key="4">
    <source>
        <dbReference type="ARBA" id="ARBA00022692"/>
    </source>
</evidence>
<feature type="transmembrane region" description="Helical" evidence="8">
    <location>
        <begin position="73"/>
        <end position="93"/>
    </location>
</feature>
<evidence type="ECO:0000256" key="6">
    <source>
        <dbReference type="ARBA" id="ARBA00023136"/>
    </source>
</evidence>
<feature type="domain" description="MgtC/SapB/SrpB/YhiD N-terminal" evidence="9">
    <location>
        <begin position="10"/>
        <end position="142"/>
    </location>
</feature>
<feature type="region of interest" description="Disordered" evidence="7">
    <location>
        <begin position="146"/>
        <end position="180"/>
    </location>
</feature>
<dbReference type="EMBL" id="CP034669">
    <property type="protein sequence ID" value="QAT88315.1"/>
    <property type="molecule type" value="Genomic_DNA"/>
</dbReference>
<accession>A0A410S255</accession>
<sequence length="180" mass="18527">MEPQVLIGRLALATLLGGALGVEREARNQAAGLRTHTLVALGACCFTLSSVYTEELLRMGANPSGTQTDISRIASQIVVGIGFLGAGVILRHGEAVRGLTTAANLWLTAAVGLACGLGLYLAAGVTVALALLSLVVLRPISRMLTPEAGRHGGARRHDQPPQGKNSEDGPSTGDGESRPE</sequence>
<dbReference type="GO" id="GO:0005886">
    <property type="term" value="C:plasma membrane"/>
    <property type="evidence" value="ECO:0007669"/>
    <property type="project" value="UniProtKB-SubCell"/>
</dbReference>
<dbReference type="InterPro" id="IPR049177">
    <property type="entry name" value="MgtC_SapB_SrpB_YhiD_N"/>
</dbReference>
<name>A0A410S255_CORCK</name>
<proteinExistence type="inferred from homology"/>
<evidence type="ECO:0000256" key="8">
    <source>
        <dbReference type="SAM" id="Phobius"/>
    </source>
</evidence>
<keyword evidence="6 8" id="KW-0472">Membrane</keyword>
<feature type="transmembrane region" description="Helical" evidence="8">
    <location>
        <begin position="31"/>
        <end position="52"/>
    </location>
</feature>
<evidence type="ECO:0000256" key="1">
    <source>
        <dbReference type="ARBA" id="ARBA00004651"/>
    </source>
</evidence>
<keyword evidence="4 8" id="KW-0812">Transmembrane</keyword>
<dbReference type="Proteomes" id="UP000288758">
    <property type="component" value="Chromosome"/>
</dbReference>
<evidence type="ECO:0000256" key="2">
    <source>
        <dbReference type="ARBA" id="ARBA00009298"/>
    </source>
</evidence>
<evidence type="ECO:0000259" key="9">
    <source>
        <dbReference type="Pfam" id="PF02308"/>
    </source>
</evidence>
<gene>
    <name evidence="10" type="primary">yhiD1</name>
    <name evidence="10" type="ORF">EJ065_6790</name>
</gene>
<comment type="subcellular location">
    <subcellularLocation>
        <location evidence="1">Cell membrane</location>
        <topology evidence="1">Multi-pass membrane protein</topology>
    </subcellularLocation>
</comment>
<dbReference type="InterPro" id="IPR003416">
    <property type="entry name" value="MgtC/SapB/SrpB/YhiD_fam"/>
</dbReference>
<organism evidence="10 11">
    <name type="scientific">Corallococcus coralloides</name>
    <name type="common">Myxococcus coralloides</name>
    <dbReference type="NCBI Taxonomy" id="184914"/>
    <lineage>
        <taxon>Bacteria</taxon>
        <taxon>Pseudomonadati</taxon>
        <taxon>Myxococcota</taxon>
        <taxon>Myxococcia</taxon>
        <taxon>Myxococcales</taxon>
        <taxon>Cystobacterineae</taxon>
        <taxon>Myxococcaceae</taxon>
        <taxon>Corallococcus</taxon>
    </lineage>
</organism>
<dbReference type="RefSeq" id="WP_240672573.1">
    <property type="nucleotide sequence ID" value="NZ_CP034669.1"/>
</dbReference>
<evidence type="ECO:0000256" key="3">
    <source>
        <dbReference type="ARBA" id="ARBA00022475"/>
    </source>
</evidence>
<dbReference type="PRINTS" id="PR01837">
    <property type="entry name" value="MGTCSAPBPROT"/>
</dbReference>
<dbReference type="PANTHER" id="PTHR33778:SF1">
    <property type="entry name" value="MAGNESIUM TRANSPORTER YHID-RELATED"/>
    <property type="match status" value="1"/>
</dbReference>
<evidence type="ECO:0000313" key="10">
    <source>
        <dbReference type="EMBL" id="QAT88315.1"/>
    </source>
</evidence>
<keyword evidence="3" id="KW-1003">Cell membrane</keyword>
<evidence type="ECO:0000313" key="11">
    <source>
        <dbReference type="Proteomes" id="UP000288758"/>
    </source>
</evidence>
<evidence type="ECO:0000256" key="5">
    <source>
        <dbReference type="ARBA" id="ARBA00022989"/>
    </source>
</evidence>
<dbReference type="Pfam" id="PF02308">
    <property type="entry name" value="MgtC"/>
    <property type="match status" value="1"/>
</dbReference>
<dbReference type="AlphaFoldDB" id="A0A410S255"/>
<feature type="transmembrane region" description="Helical" evidence="8">
    <location>
        <begin position="105"/>
        <end position="137"/>
    </location>
</feature>
<evidence type="ECO:0000256" key="7">
    <source>
        <dbReference type="SAM" id="MobiDB-lite"/>
    </source>
</evidence>
<dbReference type="PANTHER" id="PTHR33778">
    <property type="entry name" value="PROTEIN MGTC"/>
    <property type="match status" value="1"/>
</dbReference>
<comment type="similarity">
    <text evidence="2">Belongs to the MgtC/SapB family.</text>
</comment>